<accession>W6K0G6</accession>
<organism evidence="1 2">
    <name type="scientific">Nostocoides australiense Ben110</name>
    <dbReference type="NCBI Taxonomy" id="1193182"/>
    <lineage>
        <taxon>Bacteria</taxon>
        <taxon>Bacillati</taxon>
        <taxon>Actinomycetota</taxon>
        <taxon>Actinomycetes</taxon>
        <taxon>Micrococcales</taxon>
        <taxon>Intrasporangiaceae</taxon>
        <taxon>Nostocoides</taxon>
    </lineage>
</organism>
<evidence type="ECO:0000313" key="2">
    <source>
        <dbReference type="Proteomes" id="UP000035763"/>
    </source>
</evidence>
<evidence type="ECO:0000313" key="1">
    <source>
        <dbReference type="EMBL" id="CCH75393.1"/>
    </source>
</evidence>
<dbReference type="AlphaFoldDB" id="W6K0G6"/>
<proteinExistence type="predicted"/>
<name>W6K0G6_9MICO</name>
<dbReference type="Proteomes" id="UP000035763">
    <property type="component" value="Unassembled WGS sequence"/>
</dbReference>
<protein>
    <submittedName>
        <fullName evidence="1">Uncharacterized protein</fullName>
    </submittedName>
</protein>
<dbReference type="EMBL" id="CAJA01000493">
    <property type="protein sequence ID" value="CCH75393.1"/>
    <property type="molecule type" value="Genomic_DNA"/>
</dbReference>
<dbReference type="STRING" id="1193182.BN11_670008"/>
<sequence>MWIDCNGCPVRGTHCDGCMVTGMLATIPLQPPPEVAPAPGAVPSAAPGEVFVDLDASERAAVTTLVASGLLSAEEAATVRARLDLSAAQLWQSGPPRSATG</sequence>
<gene>
    <name evidence="1" type="ORF">BN11_670008</name>
</gene>
<comment type="caution">
    <text evidence="1">The sequence shown here is derived from an EMBL/GenBank/DDBJ whole genome shotgun (WGS) entry which is preliminary data.</text>
</comment>
<reference evidence="1 2" key="1">
    <citation type="journal article" date="2013" name="ISME J.">
        <title>A metabolic model for members of the genus Tetrasphaera involved in enhanced biological phosphorus removal.</title>
        <authorList>
            <person name="Kristiansen R."/>
            <person name="Nguyen H.T.T."/>
            <person name="Saunders A.M."/>
            <person name="Nielsen J.L."/>
            <person name="Wimmer R."/>
            <person name="Le V.Q."/>
            <person name="McIlroy S.J."/>
            <person name="Petrovski S."/>
            <person name="Seviour R.J."/>
            <person name="Calteau A."/>
            <person name="Nielsen K.L."/>
            <person name="Nielsen P.H."/>
        </authorList>
    </citation>
    <scope>NUCLEOTIDE SEQUENCE [LARGE SCALE GENOMIC DNA]</scope>
    <source>
        <strain evidence="1 2">Ben110</strain>
    </source>
</reference>
<keyword evidence="2" id="KW-1185">Reference proteome</keyword>